<feature type="domain" description="XRCC4 N-terminal" evidence="6">
    <location>
        <begin position="105"/>
        <end position="198"/>
    </location>
</feature>
<dbReference type="SUPFAM" id="SSF50809">
    <property type="entry name" value="XRCC4, N-terminal domain"/>
    <property type="match status" value="1"/>
</dbReference>
<dbReference type="SUPFAM" id="SSF58022">
    <property type="entry name" value="XRCC4, C-terminal oligomerization domain"/>
    <property type="match status" value="1"/>
</dbReference>
<keyword evidence="2" id="KW-0227">DNA damage</keyword>
<protein>
    <recommendedName>
        <fullName evidence="6">XRCC4 N-terminal domain-containing protein</fullName>
    </recommendedName>
</protein>
<evidence type="ECO:0000256" key="5">
    <source>
        <dbReference type="SAM" id="MobiDB-lite"/>
    </source>
</evidence>
<keyword evidence="9" id="KW-1185">Reference proteome</keyword>
<accession>A0A2K2DIS2</accession>
<feature type="region of interest" description="Disordered" evidence="5">
    <location>
        <begin position="34"/>
        <end position="57"/>
    </location>
</feature>
<dbReference type="GO" id="GO:0003677">
    <property type="term" value="F:DNA binding"/>
    <property type="evidence" value="ECO:0007669"/>
    <property type="project" value="InterPro"/>
</dbReference>
<dbReference type="PANTHER" id="PTHR28559:SF1">
    <property type="entry name" value="DNA REPAIR PROTEIN XRCC4"/>
    <property type="match status" value="1"/>
</dbReference>
<evidence type="ECO:0000313" key="8">
    <source>
        <dbReference type="EnsemblPlants" id="PNT74168"/>
    </source>
</evidence>
<dbReference type="Gramene" id="PNT74168">
    <property type="protein sequence ID" value="PNT74168"/>
    <property type="gene ID" value="BRADI_1g09187v3"/>
</dbReference>
<dbReference type="Proteomes" id="UP000008810">
    <property type="component" value="Chromosome 1"/>
</dbReference>
<dbReference type="InterPro" id="IPR009089">
    <property type="entry name" value="XRCC4_N_sf"/>
</dbReference>
<evidence type="ECO:0000256" key="1">
    <source>
        <dbReference type="ARBA" id="ARBA00004123"/>
    </source>
</evidence>
<gene>
    <name evidence="8" type="primary">LOC100845947</name>
    <name evidence="7" type="ORF">BRADI_1g09187v3</name>
</gene>
<dbReference type="GO" id="GO:0006303">
    <property type="term" value="P:double-strand break repair via nonhomologous end joining"/>
    <property type="evidence" value="ECO:0007669"/>
    <property type="project" value="UniProtKB-ARBA"/>
</dbReference>
<dbReference type="InterPro" id="IPR010585">
    <property type="entry name" value="DNA_repair_prot_XRCC4"/>
</dbReference>
<feature type="compositionally biased region" description="Polar residues" evidence="5">
    <location>
        <begin position="280"/>
        <end position="293"/>
    </location>
</feature>
<evidence type="ECO:0000256" key="4">
    <source>
        <dbReference type="ARBA" id="ARBA00023242"/>
    </source>
</evidence>
<feature type="region of interest" description="Disordered" evidence="5">
    <location>
        <begin position="243"/>
        <end position="310"/>
    </location>
</feature>
<dbReference type="GO" id="GO:0005634">
    <property type="term" value="C:nucleus"/>
    <property type="evidence" value="ECO:0007669"/>
    <property type="project" value="UniProtKB-SubCell"/>
</dbReference>
<dbReference type="ExpressionAtlas" id="A0A2K2DIS2">
    <property type="expression patterns" value="baseline and differential"/>
</dbReference>
<evidence type="ECO:0000313" key="9">
    <source>
        <dbReference type="Proteomes" id="UP000008810"/>
    </source>
</evidence>
<dbReference type="InterPro" id="IPR038051">
    <property type="entry name" value="XRCC4-like_N_sf"/>
</dbReference>
<organism evidence="7">
    <name type="scientific">Brachypodium distachyon</name>
    <name type="common">Purple false brome</name>
    <name type="synonym">Trachynia distachya</name>
    <dbReference type="NCBI Taxonomy" id="15368"/>
    <lineage>
        <taxon>Eukaryota</taxon>
        <taxon>Viridiplantae</taxon>
        <taxon>Streptophyta</taxon>
        <taxon>Embryophyta</taxon>
        <taxon>Tracheophyta</taxon>
        <taxon>Spermatophyta</taxon>
        <taxon>Magnoliopsida</taxon>
        <taxon>Liliopsida</taxon>
        <taxon>Poales</taxon>
        <taxon>Poaceae</taxon>
        <taxon>BOP clade</taxon>
        <taxon>Pooideae</taxon>
        <taxon>Stipodae</taxon>
        <taxon>Brachypodieae</taxon>
        <taxon>Brachypodium</taxon>
    </lineage>
</organism>
<reference evidence="7" key="2">
    <citation type="submission" date="2017-06" db="EMBL/GenBank/DDBJ databases">
        <title>WGS assembly of Brachypodium distachyon.</title>
        <authorList>
            <consortium name="The International Brachypodium Initiative"/>
            <person name="Lucas S."/>
            <person name="Harmon-Smith M."/>
            <person name="Lail K."/>
            <person name="Tice H."/>
            <person name="Grimwood J."/>
            <person name="Bruce D."/>
            <person name="Barry K."/>
            <person name="Shu S."/>
            <person name="Lindquist E."/>
            <person name="Wang M."/>
            <person name="Pitluck S."/>
            <person name="Vogel J.P."/>
            <person name="Garvin D.F."/>
            <person name="Mockler T.C."/>
            <person name="Schmutz J."/>
            <person name="Rokhsar D."/>
            <person name="Bevan M.W."/>
        </authorList>
    </citation>
    <scope>NUCLEOTIDE SEQUENCE</scope>
    <source>
        <strain evidence="7">Bd21</strain>
    </source>
</reference>
<dbReference type="EMBL" id="CM000880">
    <property type="protein sequence ID" value="PNT74168.1"/>
    <property type="molecule type" value="Genomic_DNA"/>
</dbReference>
<evidence type="ECO:0000256" key="3">
    <source>
        <dbReference type="ARBA" id="ARBA00023204"/>
    </source>
</evidence>
<dbReference type="GO" id="GO:0006310">
    <property type="term" value="P:DNA recombination"/>
    <property type="evidence" value="ECO:0007669"/>
    <property type="project" value="InterPro"/>
</dbReference>
<dbReference type="InterPro" id="IPR053961">
    <property type="entry name" value="XRCC4_N"/>
</dbReference>
<dbReference type="EnsemblPlants" id="PNT74168">
    <property type="protein sequence ID" value="PNT74168"/>
    <property type="gene ID" value="BRADI_1g09187v3"/>
</dbReference>
<keyword evidence="4" id="KW-0539">Nucleus</keyword>
<dbReference type="Pfam" id="PF06632">
    <property type="entry name" value="XRCC4"/>
    <property type="match status" value="1"/>
</dbReference>
<comment type="subcellular location">
    <subcellularLocation>
        <location evidence="1">Nucleus</location>
    </subcellularLocation>
</comment>
<reference evidence="7 8" key="1">
    <citation type="journal article" date="2010" name="Nature">
        <title>Genome sequencing and analysis of the model grass Brachypodium distachyon.</title>
        <authorList>
            <consortium name="International Brachypodium Initiative"/>
        </authorList>
    </citation>
    <scope>NUCLEOTIDE SEQUENCE [LARGE SCALE GENOMIC DNA]</scope>
    <source>
        <strain evidence="7">Bd21</strain>
        <strain evidence="8">cv. Bd21</strain>
    </source>
</reference>
<dbReference type="Gene3D" id="2.170.210.10">
    <property type="entry name" value="DNA double-strand break repair and VJ recombination XRCC4, N-terminal"/>
    <property type="match status" value="1"/>
</dbReference>
<name>A0A2K2DIS2_BRADI</name>
<dbReference type="AlphaFoldDB" id="A0A2K2DIS2"/>
<evidence type="ECO:0000259" key="6">
    <source>
        <dbReference type="Pfam" id="PF06632"/>
    </source>
</evidence>
<dbReference type="OrthoDB" id="8064436at2759"/>
<feature type="compositionally biased region" description="Basic and acidic residues" evidence="5">
    <location>
        <begin position="243"/>
        <end position="273"/>
    </location>
</feature>
<evidence type="ECO:0000313" key="7">
    <source>
        <dbReference type="EMBL" id="PNT74168.1"/>
    </source>
</evidence>
<dbReference type="PANTHER" id="PTHR28559">
    <property type="entry name" value="DNA REPAIR PROTEIN XRCC4"/>
    <property type="match status" value="1"/>
</dbReference>
<proteinExistence type="predicted"/>
<feature type="compositionally biased region" description="Basic residues" evidence="5">
    <location>
        <begin position="300"/>
        <end position="310"/>
    </location>
</feature>
<evidence type="ECO:0000256" key="2">
    <source>
        <dbReference type="ARBA" id="ARBA00022763"/>
    </source>
</evidence>
<reference evidence="8" key="3">
    <citation type="submission" date="2018-08" db="UniProtKB">
        <authorList>
            <consortium name="EnsemblPlants"/>
        </authorList>
    </citation>
    <scope>IDENTIFICATION</scope>
    <source>
        <strain evidence="8">cv. Bd21</strain>
    </source>
</reference>
<sequence length="310" mass="34506">MFVFCFEKMATKNVSGSPRQLGLNSRASMLCIKPKNTQHPSRHTKRSTQPSPAHGYSFRRHCSSRRLLTLFRTAAMATPAAAPRHSCAKLSVAVEDPKAAGGGAIFVKATWLPTRFSLAVTDGAGAWVADASEAEVRLRAEQWDQPVSDYLSLAERYLAFQQPSSTYSFHDAGKGNRRLSWTFERQGTKLEWRWKLQPAPQTQQTIAEVLDFLMDANIRLSFVAVINSKKAKLRQLKDKFSALESSDKAPKEDEENSTDRTEPFEEGSDKDPSINDEPSETGSGNLHSSSSPEKTAATSRGRRGRKRTRK</sequence>
<keyword evidence="3" id="KW-0234">DNA repair</keyword>